<accession>A0A159Z018</accession>
<dbReference type="CDD" id="cd04301">
    <property type="entry name" value="NAT_SF"/>
    <property type="match status" value="1"/>
</dbReference>
<proteinExistence type="predicted"/>
<dbReference type="Pfam" id="PF00583">
    <property type="entry name" value="Acetyltransf_1"/>
    <property type="match status" value="1"/>
</dbReference>
<dbReference type="KEGG" id="daa:AKL17_0953"/>
<feature type="domain" description="N-acetyltransferase" evidence="1">
    <location>
        <begin position="1"/>
        <end position="141"/>
    </location>
</feature>
<name>A0A159Z018_9RHOB</name>
<sequence length="160" mass="17640">MELREVQERDHIFVSVLLQTAFERPEESRLVEELRSAGDLALELVAEEDGQVMGHIAFARLTAPEGWWALSPVCVMQSRQGRGLGGEIIRHGLDLCRQRHAKAVVVVGGSAYYSRFGFSLKAAEHLTTPYARDYTLLYPIAPGTAGASERLVYPAPFAGI</sequence>
<dbReference type="Gene3D" id="3.40.630.30">
    <property type="match status" value="1"/>
</dbReference>
<reference evidence="2 3" key="1">
    <citation type="submission" date="2015-09" db="EMBL/GenBank/DDBJ databases">
        <title>Complete genome sequence of Defluviimonas alba cai42t isolated from an oilfield in Xinjiang.</title>
        <authorList>
            <person name="Geng S."/>
            <person name="Pan X."/>
            <person name="Wu X."/>
        </authorList>
    </citation>
    <scope>NUCLEOTIDE SEQUENCE [LARGE SCALE GENOMIC DNA]</scope>
    <source>
        <strain evidence="3">cai42</strain>
    </source>
</reference>
<evidence type="ECO:0000313" key="3">
    <source>
        <dbReference type="Proteomes" id="UP000076128"/>
    </source>
</evidence>
<gene>
    <name evidence="2" type="ORF">AKL17_0953</name>
</gene>
<dbReference type="AlphaFoldDB" id="A0A159Z018"/>
<dbReference type="Proteomes" id="UP000076128">
    <property type="component" value="Chromosome"/>
</dbReference>
<protein>
    <recommendedName>
        <fullName evidence="1">N-acetyltransferase domain-containing protein</fullName>
    </recommendedName>
</protein>
<dbReference type="RefSeq" id="WP_066810937.1">
    <property type="nucleotide sequence ID" value="NZ_CP012661.1"/>
</dbReference>
<dbReference type="GO" id="GO:0016747">
    <property type="term" value="F:acyltransferase activity, transferring groups other than amino-acyl groups"/>
    <property type="evidence" value="ECO:0007669"/>
    <property type="project" value="InterPro"/>
</dbReference>
<keyword evidence="3" id="KW-1185">Reference proteome</keyword>
<dbReference type="EMBL" id="CP012661">
    <property type="protein sequence ID" value="AMY68212.1"/>
    <property type="molecule type" value="Genomic_DNA"/>
</dbReference>
<dbReference type="OrthoDB" id="9797178at2"/>
<dbReference type="PROSITE" id="PS51186">
    <property type="entry name" value="GNAT"/>
    <property type="match status" value="1"/>
</dbReference>
<evidence type="ECO:0000313" key="2">
    <source>
        <dbReference type="EMBL" id="AMY68212.1"/>
    </source>
</evidence>
<organism evidence="2 3">
    <name type="scientific">Frigidibacter mobilis</name>
    <dbReference type="NCBI Taxonomy" id="1335048"/>
    <lineage>
        <taxon>Bacteria</taxon>
        <taxon>Pseudomonadati</taxon>
        <taxon>Pseudomonadota</taxon>
        <taxon>Alphaproteobacteria</taxon>
        <taxon>Rhodobacterales</taxon>
        <taxon>Paracoccaceae</taxon>
        <taxon>Frigidibacter</taxon>
    </lineage>
</organism>
<dbReference type="SUPFAM" id="SSF55729">
    <property type="entry name" value="Acyl-CoA N-acyltransferases (Nat)"/>
    <property type="match status" value="1"/>
</dbReference>
<evidence type="ECO:0000259" key="1">
    <source>
        <dbReference type="PROSITE" id="PS51186"/>
    </source>
</evidence>
<dbReference type="InterPro" id="IPR000182">
    <property type="entry name" value="GNAT_dom"/>
</dbReference>
<dbReference type="InterPro" id="IPR016181">
    <property type="entry name" value="Acyl_CoA_acyltransferase"/>
</dbReference>
<dbReference type="STRING" id="1335048.AKL17_0953"/>